<feature type="transmembrane region" description="Helical" evidence="6">
    <location>
        <begin position="92"/>
        <end position="122"/>
    </location>
</feature>
<evidence type="ECO:0000256" key="2">
    <source>
        <dbReference type="ARBA" id="ARBA00022475"/>
    </source>
</evidence>
<evidence type="ECO:0000313" key="9">
    <source>
        <dbReference type="Proteomes" id="UP001154420"/>
    </source>
</evidence>
<dbReference type="GO" id="GO:0005886">
    <property type="term" value="C:plasma membrane"/>
    <property type="evidence" value="ECO:0007669"/>
    <property type="project" value="UniProtKB-SubCell"/>
</dbReference>
<dbReference type="Pfam" id="PF02687">
    <property type="entry name" value="FtsX"/>
    <property type="match status" value="1"/>
</dbReference>
<evidence type="ECO:0000256" key="1">
    <source>
        <dbReference type="ARBA" id="ARBA00004651"/>
    </source>
</evidence>
<keyword evidence="4 6" id="KW-1133">Transmembrane helix</keyword>
<organism evidence="8 9">
    <name type="scientific">Parablautia muri</name>
    <dbReference type="NCBI Taxonomy" id="2320879"/>
    <lineage>
        <taxon>Bacteria</taxon>
        <taxon>Bacillati</taxon>
        <taxon>Bacillota</taxon>
        <taxon>Clostridia</taxon>
        <taxon>Lachnospirales</taxon>
        <taxon>Lachnospiraceae</taxon>
        <taxon>Parablautia</taxon>
    </lineage>
</organism>
<dbReference type="EMBL" id="QZDT01000059">
    <property type="protein sequence ID" value="NBJ94994.1"/>
    <property type="molecule type" value="Genomic_DNA"/>
</dbReference>
<keyword evidence="9" id="KW-1185">Reference proteome</keyword>
<feature type="transmembrane region" description="Helical" evidence="6">
    <location>
        <begin position="405"/>
        <end position="430"/>
    </location>
</feature>
<dbReference type="RefSeq" id="WP_160561960.1">
    <property type="nucleotide sequence ID" value="NZ_QZDT01000059.1"/>
</dbReference>
<sequence length="441" mass="50476">MYLKLSIRNARRSLFDYILYILSMVVLISISCFLNDIANWGDMQPGFQTMGLPLLIALIMVVMTDYINAFIVRQRAKEFATYMLLGMEKGRLAAVFVCELIIVGMMCFLLGTAIGTGIFFAYCRVLLRGAENPSISGIALKGVLQTLAYFCCVEASSIFFLKGKIYKLQIVRLMREKERNQPLRENKKSFWGWALLISFFGYFVLLSGISSMPDRTVFVSVSVISIPMLLCFFSFYKWLYAFIASIRLSQKDILYQGNLLYQIAEMTMGTKTGANVNTVFCICLLFSAGAFVFGAFLLNPHMQIFAQTAQQWMGLLQISICVVFMVIYFCILSLLQMIDLKREARNIRLLFHMGKNRSGLKWLLCVQTLIKLFLPTFMSFIMLLSATPFVNRRLNLILPVSMHNFAFKAVSGFAICFFSLYACYFCVIYMTTRRYIMRSIN</sequence>
<reference evidence="8" key="1">
    <citation type="submission" date="2018-09" db="EMBL/GenBank/DDBJ databases">
        <title>Murine metabolic-syndrome-specific gut microbial biobank.</title>
        <authorList>
            <person name="Liu C."/>
        </authorList>
    </citation>
    <scope>NUCLEOTIDE SEQUENCE</scope>
    <source>
        <strain evidence="8">D42-62</strain>
    </source>
</reference>
<evidence type="ECO:0000256" key="4">
    <source>
        <dbReference type="ARBA" id="ARBA00022989"/>
    </source>
</evidence>
<dbReference type="OrthoDB" id="9781780at2"/>
<dbReference type="AlphaFoldDB" id="A0A9X5BJS0"/>
<dbReference type="PROSITE" id="PS51257">
    <property type="entry name" value="PROKAR_LIPOPROTEIN"/>
    <property type="match status" value="1"/>
</dbReference>
<gene>
    <name evidence="8" type="ORF">D5281_21110</name>
</gene>
<accession>A0A9X5BJS0</accession>
<dbReference type="PANTHER" id="PTHR46795:SF3">
    <property type="entry name" value="ABC TRANSPORTER PERMEASE"/>
    <property type="match status" value="1"/>
</dbReference>
<dbReference type="PANTHER" id="PTHR46795">
    <property type="entry name" value="ABC TRANSPORTER PERMEASE-RELATED-RELATED"/>
    <property type="match status" value="1"/>
</dbReference>
<evidence type="ECO:0000256" key="3">
    <source>
        <dbReference type="ARBA" id="ARBA00022692"/>
    </source>
</evidence>
<evidence type="ECO:0000256" key="6">
    <source>
        <dbReference type="SAM" id="Phobius"/>
    </source>
</evidence>
<dbReference type="InterPro" id="IPR052536">
    <property type="entry name" value="ABC-4_Integral_Memb_Prot"/>
</dbReference>
<evidence type="ECO:0000313" key="8">
    <source>
        <dbReference type="EMBL" id="NBJ94994.1"/>
    </source>
</evidence>
<feature type="transmembrane region" description="Helical" evidence="6">
    <location>
        <begin position="359"/>
        <end position="385"/>
    </location>
</feature>
<feature type="transmembrane region" description="Helical" evidence="6">
    <location>
        <begin position="276"/>
        <end position="296"/>
    </location>
</feature>
<protein>
    <submittedName>
        <fullName evidence="8">FtsX-like permease family protein</fullName>
    </submittedName>
</protein>
<comment type="subcellular location">
    <subcellularLocation>
        <location evidence="1">Cell membrane</location>
        <topology evidence="1">Multi-pass membrane protein</topology>
    </subcellularLocation>
</comment>
<feature type="transmembrane region" description="Helical" evidence="6">
    <location>
        <begin position="142"/>
        <end position="161"/>
    </location>
</feature>
<name>A0A9X5BJS0_9FIRM</name>
<feature type="transmembrane region" description="Helical" evidence="6">
    <location>
        <begin position="50"/>
        <end position="71"/>
    </location>
</feature>
<feature type="transmembrane region" description="Helical" evidence="6">
    <location>
        <begin position="316"/>
        <end position="338"/>
    </location>
</feature>
<comment type="caution">
    <text evidence="8">The sequence shown here is derived from an EMBL/GenBank/DDBJ whole genome shotgun (WGS) entry which is preliminary data.</text>
</comment>
<feature type="transmembrane region" description="Helical" evidence="6">
    <location>
        <begin position="190"/>
        <end position="211"/>
    </location>
</feature>
<dbReference type="Proteomes" id="UP001154420">
    <property type="component" value="Unassembled WGS sequence"/>
</dbReference>
<proteinExistence type="predicted"/>
<feature type="transmembrane region" description="Helical" evidence="6">
    <location>
        <begin position="217"/>
        <end position="239"/>
    </location>
</feature>
<keyword evidence="3 6" id="KW-0812">Transmembrane</keyword>
<dbReference type="InterPro" id="IPR003838">
    <property type="entry name" value="ABC3_permease_C"/>
</dbReference>
<evidence type="ECO:0000256" key="5">
    <source>
        <dbReference type="ARBA" id="ARBA00023136"/>
    </source>
</evidence>
<keyword evidence="5 6" id="KW-0472">Membrane</keyword>
<feature type="transmembrane region" description="Helical" evidence="6">
    <location>
        <begin position="14"/>
        <end position="38"/>
    </location>
</feature>
<keyword evidence="2" id="KW-1003">Cell membrane</keyword>
<evidence type="ECO:0000259" key="7">
    <source>
        <dbReference type="Pfam" id="PF02687"/>
    </source>
</evidence>
<feature type="domain" description="ABC3 transporter permease C-terminal" evidence="7">
    <location>
        <begin position="52"/>
        <end position="152"/>
    </location>
</feature>